<dbReference type="Proteomes" id="UP000054928">
    <property type="component" value="Unassembled WGS sequence"/>
</dbReference>
<dbReference type="AlphaFoldDB" id="A0A0P1AGC0"/>
<dbReference type="RefSeq" id="XP_024575965.1">
    <property type="nucleotide sequence ID" value="XM_024725161.1"/>
</dbReference>
<dbReference type="GeneID" id="36404890"/>
<protein>
    <submittedName>
        <fullName evidence="1">Uncharacterized protein</fullName>
    </submittedName>
</protein>
<evidence type="ECO:0000313" key="2">
    <source>
        <dbReference type="Proteomes" id="UP000054928"/>
    </source>
</evidence>
<sequence>MATWTEKSLGFFTRSQELHLSQRLDEQKKQAGMISNMYKARKSGHCKMQLRKISFKLKGCPMSPLFL</sequence>
<reference evidence="2" key="1">
    <citation type="submission" date="2014-09" db="EMBL/GenBank/DDBJ databases">
        <authorList>
            <person name="Sharma Rahul"/>
            <person name="Thines Marco"/>
        </authorList>
    </citation>
    <scope>NUCLEOTIDE SEQUENCE [LARGE SCALE GENOMIC DNA]</scope>
</reference>
<accession>A0A0P1AGC0</accession>
<evidence type="ECO:0000313" key="1">
    <source>
        <dbReference type="EMBL" id="CEG39596.1"/>
    </source>
</evidence>
<keyword evidence="2" id="KW-1185">Reference proteome</keyword>
<name>A0A0P1AGC0_PLAHL</name>
<dbReference type="EMBL" id="CCYD01000428">
    <property type="protein sequence ID" value="CEG39596.1"/>
    <property type="molecule type" value="Genomic_DNA"/>
</dbReference>
<organism evidence="1 2">
    <name type="scientific">Plasmopara halstedii</name>
    <name type="common">Downy mildew of sunflower</name>
    <dbReference type="NCBI Taxonomy" id="4781"/>
    <lineage>
        <taxon>Eukaryota</taxon>
        <taxon>Sar</taxon>
        <taxon>Stramenopiles</taxon>
        <taxon>Oomycota</taxon>
        <taxon>Peronosporomycetes</taxon>
        <taxon>Peronosporales</taxon>
        <taxon>Peronosporaceae</taxon>
        <taxon>Plasmopara</taxon>
    </lineage>
</organism>
<proteinExistence type="predicted"/>